<dbReference type="InterPro" id="IPR003323">
    <property type="entry name" value="OTU_dom"/>
</dbReference>
<dbReference type="eggNOG" id="KOG3288">
    <property type="taxonomic scope" value="Eukaryota"/>
</dbReference>
<dbReference type="FunFam" id="3.10.20.90:FF:000096">
    <property type="entry name" value="Ubiquitin thioesterase OTU1"/>
    <property type="match status" value="1"/>
</dbReference>
<evidence type="ECO:0000256" key="5">
    <source>
        <dbReference type="ARBA" id="ARBA00022723"/>
    </source>
</evidence>
<dbReference type="AlphaFoldDB" id="R7Z465"/>
<accession>R7Z465</accession>
<protein>
    <recommendedName>
        <fullName evidence="11">Ubiquitin thioesterase OTU</fullName>
        <ecNumber evidence="11">3.4.19.12</ecNumber>
    </recommendedName>
</protein>
<dbReference type="GO" id="GO:0005634">
    <property type="term" value="C:nucleus"/>
    <property type="evidence" value="ECO:0007669"/>
    <property type="project" value="TreeGrafter"/>
</dbReference>
<dbReference type="GeneID" id="19905526"/>
<keyword evidence="5" id="KW-0479">Metal-binding</keyword>
<keyword evidence="8 11" id="KW-0378">Hydrolase</keyword>
<dbReference type="GO" id="GO:0004843">
    <property type="term" value="F:cysteine-type deubiquitinase activity"/>
    <property type="evidence" value="ECO:0007669"/>
    <property type="project" value="UniProtKB-UniRule"/>
</dbReference>
<dbReference type="RefSeq" id="XP_007784274.1">
    <property type="nucleotide sequence ID" value="XM_007786084.1"/>
</dbReference>
<dbReference type="PROSITE" id="PS50802">
    <property type="entry name" value="OTU"/>
    <property type="match status" value="1"/>
</dbReference>
<dbReference type="OrthoDB" id="65596at2759"/>
<dbReference type="Gene3D" id="3.90.70.80">
    <property type="match status" value="1"/>
</dbReference>
<keyword evidence="4" id="KW-0645">Protease</keyword>
<dbReference type="GO" id="GO:0036503">
    <property type="term" value="P:ERAD pathway"/>
    <property type="evidence" value="ECO:0007669"/>
    <property type="project" value="TreeGrafter"/>
</dbReference>
<dbReference type="STRING" id="1168221.R7Z465"/>
<feature type="region of interest" description="Disordered" evidence="12">
    <location>
        <begin position="85"/>
        <end position="145"/>
    </location>
</feature>
<dbReference type="SUPFAM" id="SSF54001">
    <property type="entry name" value="Cysteine proteinases"/>
    <property type="match status" value="1"/>
</dbReference>
<evidence type="ECO:0000256" key="2">
    <source>
        <dbReference type="ARBA" id="ARBA00004496"/>
    </source>
</evidence>
<evidence type="ECO:0000256" key="10">
    <source>
        <dbReference type="ARBA" id="ARBA00022833"/>
    </source>
</evidence>
<proteinExistence type="predicted"/>
<dbReference type="GO" id="GO:0005829">
    <property type="term" value="C:cytosol"/>
    <property type="evidence" value="ECO:0007669"/>
    <property type="project" value="TreeGrafter"/>
</dbReference>
<dbReference type="PANTHER" id="PTHR13312">
    <property type="entry name" value="HIV-INDUCED PROTEIN-7-LIKE PROTEASE"/>
    <property type="match status" value="1"/>
</dbReference>
<feature type="domain" description="OTU" evidence="13">
    <location>
        <begin position="151"/>
        <end position="272"/>
    </location>
</feature>
<dbReference type="Gene3D" id="3.10.20.90">
    <property type="entry name" value="Phosphatidylinositol 3-kinase Catalytic Subunit, Chain A, domain 1"/>
    <property type="match status" value="1"/>
</dbReference>
<keyword evidence="7 11" id="KW-0833">Ubl conjugation pathway</keyword>
<evidence type="ECO:0000256" key="4">
    <source>
        <dbReference type="ARBA" id="ARBA00022670"/>
    </source>
</evidence>
<name>R7Z465_CONA1</name>
<dbReference type="HOGENOM" id="CLU_049327_0_0_1"/>
<evidence type="ECO:0000313" key="14">
    <source>
        <dbReference type="EMBL" id="EON68957.1"/>
    </source>
</evidence>
<evidence type="ECO:0000256" key="7">
    <source>
        <dbReference type="ARBA" id="ARBA00022786"/>
    </source>
</evidence>
<dbReference type="InterPro" id="IPR038765">
    <property type="entry name" value="Papain-like_cys_pep_sf"/>
</dbReference>
<evidence type="ECO:0000256" key="9">
    <source>
        <dbReference type="ARBA" id="ARBA00022807"/>
    </source>
</evidence>
<keyword evidence="15" id="KW-1185">Reference proteome</keyword>
<comment type="catalytic activity">
    <reaction evidence="1 11">
        <text>Thiol-dependent hydrolysis of ester, thioester, amide, peptide and isopeptide bonds formed by the C-terminal Gly of ubiquitin (a 76-residue protein attached to proteins as an intracellular targeting signal).</text>
        <dbReference type="EC" id="3.4.19.12"/>
    </reaction>
</comment>
<dbReference type="GO" id="GO:0016579">
    <property type="term" value="P:protein deubiquitination"/>
    <property type="evidence" value="ECO:0007669"/>
    <property type="project" value="TreeGrafter"/>
</dbReference>
<dbReference type="InterPro" id="IPR057766">
    <property type="entry name" value="Znf-C2H2_OTU1-like_C"/>
</dbReference>
<dbReference type="CDD" id="cd17059">
    <property type="entry name" value="Ubl_OTU1"/>
    <property type="match status" value="1"/>
</dbReference>
<dbReference type="Pfam" id="PF24560">
    <property type="entry name" value="zf-C2H2_OTU1_C"/>
    <property type="match status" value="1"/>
</dbReference>
<dbReference type="Pfam" id="PF21403">
    <property type="entry name" value="OTU1_UBXL"/>
    <property type="match status" value="1"/>
</dbReference>
<evidence type="ECO:0000256" key="1">
    <source>
        <dbReference type="ARBA" id="ARBA00000707"/>
    </source>
</evidence>
<dbReference type="CDD" id="cd22745">
    <property type="entry name" value="OTU_OTU1"/>
    <property type="match status" value="1"/>
</dbReference>
<gene>
    <name evidence="14" type="ORF">W97_08215</name>
</gene>
<dbReference type="OMA" id="TRCILVY"/>
<evidence type="ECO:0000256" key="8">
    <source>
        <dbReference type="ARBA" id="ARBA00022801"/>
    </source>
</evidence>
<dbReference type="EC" id="3.4.19.12" evidence="11"/>
<keyword evidence="3 11" id="KW-0963">Cytoplasm</keyword>
<evidence type="ECO:0000313" key="15">
    <source>
        <dbReference type="Proteomes" id="UP000016924"/>
    </source>
</evidence>
<comment type="subcellular location">
    <subcellularLocation>
        <location evidence="2 11">Cytoplasm</location>
    </subcellularLocation>
</comment>
<dbReference type="InterPro" id="IPR029071">
    <property type="entry name" value="Ubiquitin-like_domsf"/>
</dbReference>
<keyword evidence="6" id="KW-0863">Zinc-finger</keyword>
<evidence type="ECO:0000256" key="12">
    <source>
        <dbReference type="SAM" id="MobiDB-lite"/>
    </source>
</evidence>
<dbReference type="EMBL" id="JH767603">
    <property type="protein sequence ID" value="EON68957.1"/>
    <property type="molecule type" value="Genomic_DNA"/>
</dbReference>
<dbReference type="Proteomes" id="UP000016924">
    <property type="component" value="Unassembled WGS sequence"/>
</dbReference>
<dbReference type="FunFam" id="3.90.70.80:FF:000016">
    <property type="entry name" value="Putative ubiquitin thioesterase otu1"/>
    <property type="match status" value="1"/>
</dbReference>
<dbReference type="GO" id="GO:0008270">
    <property type="term" value="F:zinc ion binding"/>
    <property type="evidence" value="ECO:0007669"/>
    <property type="project" value="UniProtKB-KW"/>
</dbReference>
<dbReference type="InterPro" id="IPR048857">
    <property type="entry name" value="OTU1_Ubl"/>
</dbReference>
<keyword evidence="10" id="KW-0862">Zinc</keyword>
<evidence type="ECO:0000256" key="6">
    <source>
        <dbReference type="ARBA" id="ARBA00022771"/>
    </source>
</evidence>
<evidence type="ECO:0000259" key="13">
    <source>
        <dbReference type="PROSITE" id="PS50802"/>
    </source>
</evidence>
<dbReference type="PANTHER" id="PTHR13312:SF0">
    <property type="entry name" value="UBIQUITIN THIOESTERASE OTU1"/>
    <property type="match status" value="1"/>
</dbReference>
<evidence type="ECO:0000256" key="3">
    <source>
        <dbReference type="ARBA" id="ARBA00022490"/>
    </source>
</evidence>
<keyword evidence="9 11" id="KW-0788">Thiol protease</keyword>
<dbReference type="Pfam" id="PF02338">
    <property type="entry name" value="OTU"/>
    <property type="match status" value="1"/>
</dbReference>
<sequence length="355" mass="38975">MRIRIRSPSGVSTINLSASATVSDLQSSITKETSIPAFDVKFGYPPKPLDLTQFDPSIKLSDTGLKLDGEQLIVIARDIQSEISSSLKGTTPAKSEAASLPGSKAAQVVPPKPAPIPSEPYDQPLSLTRKPTSKDMKDPPEIPVPTHDATMVLRIMPDDNSCMFRALGSAVLGDSLDSMHELRSAVAQGIQADPDLYSEAVLQRKPDDYCRWISNADSWGGGIELSILSQHFDVEVCSINVQDLRVDKFSEGRPRRIILVYSGIHYDTIALSPSEPPHRKADLGPEFDIKMFSSYDDIILEKARELCKVLKERHYYTDTTGFDIKCDVCGWQGKGEVAAQQHAEETSHTAFSEAK</sequence>
<organism evidence="14 15">
    <name type="scientific">Coniosporium apollinis (strain CBS 100218)</name>
    <name type="common">Rock-inhabiting black yeast</name>
    <dbReference type="NCBI Taxonomy" id="1168221"/>
    <lineage>
        <taxon>Eukaryota</taxon>
        <taxon>Fungi</taxon>
        <taxon>Dikarya</taxon>
        <taxon>Ascomycota</taxon>
        <taxon>Pezizomycotina</taxon>
        <taxon>Dothideomycetes</taxon>
        <taxon>Dothideomycetes incertae sedis</taxon>
        <taxon>Coniosporium</taxon>
    </lineage>
</organism>
<dbReference type="SUPFAM" id="SSF54236">
    <property type="entry name" value="Ubiquitin-like"/>
    <property type="match status" value="1"/>
</dbReference>
<comment type="function">
    <text evidence="11">Hydrolase that can remove conjugated ubiquitin from proteins and may therefore play an important regulatory role at the level of protein turnover by preventing degradation.</text>
</comment>
<reference evidence="15" key="1">
    <citation type="submission" date="2012-06" db="EMBL/GenBank/DDBJ databases">
        <title>The genome sequence of Coniosporium apollinis CBS 100218.</title>
        <authorList>
            <consortium name="The Broad Institute Genome Sequencing Platform"/>
            <person name="Cuomo C."/>
            <person name="Gorbushina A."/>
            <person name="Noack S."/>
            <person name="Walker B."/>
            <person name="Young S.K."/>
            <person name="Zeng Q."/>
            <person name="Gargeya S."/>
            <person name="Fitzgerald M."/>
            <person name="Haas B."/>
            <person name="Abouelleil A."/>
            <person name="Alvarado L."/>
            <person name="Arachchi H.M."/>
            <person name="Berlin A.M."/>
            <person name="Chapman S.B."/>
            <person name="Goldberg J."/>
            <person name="Griggs A."/>
            <person name="Gujja S."/>
            <person name="Hansen M."/>
            <person name="Howarth C."/>
            <person name="Imamovic A."/>
            <person name="Larimer J."/>
            <person name="McCowan C."/>
            <person name="Montmayeur A."/>
            <person name="Murphy C."/>
            <person name="Neiman D."/>
            <person name="Pearson M."/>
            <person name="Priest M."/>
            <person name="Roberts A."/>
            <person name="Saif S."/>
            <person name="Shea T."/>
            <person name="Sisk P."/>
            <person name="Sykes S."/>
            <person name="Wortman J."/>
            <person name="Nusbaum C."/>
            <person name="Birren B."/>
        </authorList>
    </citation>
    <scope>NUCLEOTIDE SEQUENCE [LARGE SCALE GENOMIC DNA]</scope>
    <source>
        <strain evidence="15">CBS 100218</strain>
    </source>
</reference>
<evidence type="ECO:0000256" key="11">
    <source>
        <dbReference type="RuleBase" id="RU367104"/>
    </source>
</evidence>
<dbReference type="GO" id="GO:0030968">
    <property type="term" value="P:endoplasmic reticulum unfolded protein response"/>
    <property type="evidence" value="ECO:0007669"/>
    <property type="project" value="TreeGrafter"/>
</dbReference>